<dbReference type="Proteomes" id="UP001200843">
    <property type="component" value="Unassembled WGS sequence"/>
</dbReference>
<keyword evidence="1" id="KW-1133">Transmembrane helix</keyword>
<feature type="transmembrane region" description="Helical" evidence="1">
    <location>
        <begin position="57"/>
        <end position="78"/>
    </location>
</feature>
<sequence>MRRCLFYEEEVFRRQVREDSLMQTVEFYKQELVRIRSETEQRMTEAETEFKRRFNPVQIALVAFIAGVASGIVLTVLIKRRYGKE</sequence>
<evidence type="ECO:0000313" key="2">
    <source>
        <dbReference type="EMBL" id="MCG4690237.1"/>
    </source>
</evidence>
<comment type="caution">
    <text evidence="2">The sequence shown here is derived from an EMBL/GenBank/DDBJ whole genome shotgun (WGS) entry which is preliminary data.</text>
</comment>
<evidence type="ECO:0000313" key="3">
    <source>
        <dbReference type="Proteomes" id="UP001200843"/>
    </source>
</evidence>
<dbReference type="RefSeq" id="WP_227198178.1">
    <property type="nucleotide sequence ID" value="NZ_JAKNGJ010000045.1"/>
</dbReference>
<keyword evidence="1" id="KW-0812">Transmembrane</keyword>
<name>A0AAW5BFK3_PHOVU</name>
<dbReference type="EMBL" id="JAKNGO010000044">
    <property type="protein sequence ID" value="MCG4690237.1"/>
    <property type="molecule type" value="Genomic_DNA"/>
</dbReference>
<keyword evidence="1" id="KW-0472">Membrane</keyword>
<evidence type="ECO:0000256" key="1">
    <source>
        <dbReference type="SAM" id="Phobius"/>
    </source>
</evidence>
<organism evidence="2 3">
    <name type="scientific">Phocaeicola vulgatus</name>
    <name type="common">Bacteroides vulgatus</name>
    <dbReference type="NCBI Taxonomy" id="821"/>
    <lineage>
        <taxon>Bacteria</taxon>
        <taxon>Pseudomonadati</taxon>
        <taxon>Bacteroidota</taxon>
        <taxon>Bacteroidia</taxon>
        <taxon>Bacteroidales</taxon>
        <taxon>Bacteroidaceae</taxon>
        <taxon>Phocaeicola</taxon>
    </lineage>
</organism>
<dbReference type="AlphaFoldDB" id="A0AAW5BFK3"/>
<protein>
    <submittedName>
        <fullName evidence="2">Uncharacterized protein</fullName>
    </submittedName>
</protein>
<gene>
    <name evidence="2" type="ORF">L0N01_16690</name>
</gene>
<proteinExistence type="predicted"/>
<reference evidence="2" key="1">
    <citation type="submission" date="2022-01" db="EMBL/GenBank/DDBJ databases">
        <title>Collection of gut derived symbiotic bacterial strains cultured from healthy donors.</title>
        <authorList>
            <person name="Lin H."/>
            <person name="Kohout C."/>
            <person name="Waligurski E."/>
            <person name="Pamer E.G."/>
        </authorList>
    </citation>
    <scope>NUCLEOTIDE SEQUENCE</scope>
    <source>
        <strain evidence="2">DFI.6.72</strain>
    </source>
</reference>
<accession>A0AAW5BFK3</accession>